<accession>A0A2H0N4S4</accession>
<feature type="transmembrane region" description="Helical" evidence="1">
    <location>
        <begin position="93"/>
        <end position="111"/>
    </location>
</feature>
<feature type="transmembrane region" description="Helical" evidence="1">
    <location>
        <begin position="6"/>
        <end position="24"/>
    </location>
</feature>
<feature type="transmembrane region" description="Helical" evidence="1">
    <location>
        <begin position="31"/>
        <end position="49"/>
    </location>
</feature>
<evidence type="ECO:0000313" key="2">
    <source>
        <dbReference type="EMBL" id="PIR03878.1"/>
    </source>
</evidence>
<proteinExistence type="predicted"/>
<keyword evidence="1" id="KW-0812">Transmembrane</keyword>
<dbReference type="SUPFAM" id="SSF103481">
    <property type="entry name" value="Multidrug resistance efflux transporter EmrE"/>
    <property type="match status" value="1"/>
</dbReference>
<comment type="caution">
    <text evidence="2">The sequence shown here is derived from an EMBL/GenBank/DDBJ whole genome shotgun (WGS) entry which is preliminary data.</text>
</comment>
<feature type="transmembrane region" description="Helical" evidence="1">
    <location>
        <begin position="249"/>
        <end position="267"/>
    </location>
</feature>
<feature type="transmembrane region" description="Helical" evidence="1">
    <location>
        <begin position="287"/>
        <end position="305"/>
    </location>
</feature>
<feature type="transmembrane region" description="Helical" evidence="1">
    <location>
        <begin position="180"/>
        <end position="201"/>
    </location>
</feature>
<gene>
    <name evidence="2" type="ORF">COV59_04405</name>
</gene>
<keyword evidence="1" id="KW-0472">Membrane</keyword>
<dbReference type="InterPro" id="IPR037185">
    <property type="entry name" value="EmrE-like"/>
</dbReference>
<evidence type="ECO:0008006" key="4">
    <source>
        <dbReference type="Google" id="ProtNLM"/>
    </source>
</evidence>
<name>A0A2H0N4S4_9BACT</name>
<protein>
    <recommendedName>
        <fullName evidence="4">EamA domain-containing protein</fullName>
    </recommendedName>
</protein>
<dbReference type="AlphaFoldDB" id="A0A2H0N4S4"/>
<evidence type="ECO:0000313" key="3">
    <source>
        <dbReference type="Proteomes" id="UP000229600"/>
    </source>
</evidence>
<evidence type="ECO:0000256" key="1">
    <source>
        <dbReference type="SAM" id="Phobius"/>
    </source>
</evidence>
<dbReference type="Proteomes" id="UP000229600">
    <property type="component" value="Unassembled WGS sequence"/>
</dbReference>
<feature type="transmembrane region" description="Helical" evidence="1">
    <location>
        <begin position="146"/>
        <end position="168"/>
    </location>
</feature>
<sequence>MWFLVAIFGYLLLAIVLVLDKIILTKNVGRPVVYAFYSTIFMLGAFLIYPFGVQNLMGMDWVIAIVSGLSFGFALWTMYLAVARGEASHIDPFIGGVVTIFTFLLSSFYLGEGLSNTQMLGIGILLFASFLLSFEKTKQHSGFHVGFLWAILSGILFAISHVSAKYIYTTYDFLSGFVWTRGFVGFVAFFALLSPAVWKTFSPSRKKDKKAQYLQNRKRKFTVILVTINKIIGVVAVICVQFSSSIGKTAPVFAMTGVQYALMFFMIYGLTRVSPRILKEYFTRRELIIETIAIIFVVVGSALFVL</sequence>
<keyword evidence="1" id="KW-1133">Transmembrane helix</keyword>
<dbReference type="EMBL" id="PCWN01000008">
    <property type="protein sequence ID" value="PIR03878.1"/>
    <property type="molecule type" value="Genomic_DNA"/>
</dbReference>
<feature type="transmembrane region" description="Helical" evidence="1">
    <location>
        <begin position="117"/>
        <end position="134"/>
    </location>
</feature>
<feature type="transmembrane region" description="Helical" evidence="1">
    <location>
        <begin position="61"/>
        <end position="81"/>
    </location>
</feature>
<feature type="transmembrane region" description="Helical" evidence="1">
    <location>
        <begin position="221"/>
        <end position="243"/>
    </location>
</feature>
<reference evidence="2 3" key="1">
    <citation type="submission" date="2017-09" db="EMBL/GenBank/DDBJ databases">
        <title>Depth-based differentiation of microbial function through sediment-hosted aquifers and enrichment of novel symbionts in the deep terrestrial subsurface.</title>
        <authorList>
            <person name="Probst A.J."/>
            <person name="Ladd B."/>
            <person name="Jarett J.K."/>
            <person name="Geller-Mcgrath D.E."/>
            <person name="Sieber C.M."/>
            <person name="Emerson J.B."/>
            <person name="Anantharaman K."/>
            <person name="Thomas B.C."/>
            <person name="Malmstrom R."/>
            <person name="Stieglmeier M."/>
            <person name="Klingl A."/>
            <person name="Woyke T."/>
            <person name="Ryan C.M."/>
            <person name="Banfield J.F."/>
        </authorList>
    </citation>
    <scope>NUCLEOTIDE SEQUENCE [LARGE SCALE GENOMIC DNA]</scope>
    <source>
        <strain evidence="2">CG11_big_fil_rev_8_21_14_0_20_39_34</strain>
    </source>
</reference>
<organism evidence="2 3">
    <name type="scientific">Candidatus Magasanikbacteria bacterium CG11_big_fil_rev_8_21_14_0_20_39_34</name>
    <dbReference type="NCBI Taxonomy" id="1974653"/>
    <lineage>
        <taxon>Bacteria</taxon>
        <taxon>Candidatus Magasanikiibacteriota</taxon>
    </lineage>
</organism>